<protein>
    <submittedName>
        <fullName evidence="1">Uncharacterized protein</fullName>
    </submittedName>
</protein>
<sequence>MQEKHNLFIEDIPTAQCPLVPENIDHVVDIDERIDITQVQQQITTPLQSPDLLRYYYMTQLLRARTNSSSGRGSQNFEDYMFKEDATTTYSAEKNLA</sequence>
<evidence type="ECO:0000313" key="1">
    <source>
        <dbReference type="EMBL" id="OAD04560.1"/>
    </source>
</evidence>
<reference evidence="1 2" key="1">
    <citation type="submission" date="2015-06" db="EMBL/GenBank/DDBJ databases">
        <title>Expansion of signal transduction pathways in fungi by whole-genome duplication.</title>
        <authorList>
            <consortium name="DOE Joint Genome Institute"/>
            <person name="Corrochano L.M."/>
            <person name="Kuo A."/>
            <person name="Marcet-Houben M."/>
            <person name="Polaino S."/>
            <person name="Salamov A."/>
            <person name="Villalobos J.M."/>
            <person name="Alvarez M.I."/>
            <person name="Avalos J."/>
            <person name="Benito E.P."/>
            <person name="Benoit I."/>
            <person name="Burger G."/>
            <person name="Camino L.P."/>
            <person name="Canovas D."/>
            <person name="Cerda-Olmedo E."/>
            <person name="Cheng J.-F."/>
            <person name="Dominguez A."/>
            <person name="Elias M."/>
            <person name="Eslava A.P."/>
            <person name="Glaser F."/>
            <person name="Grimwood J."/>
            <person name="Gutierrez G."/>
            <person name="Heitman J."/>
            <person name="Henrissat B."/>
            <person name="Iturriaga E.A."/>
            <person name="Lang B.F."/>
            <person name="Lavin J.L."/>
            <person name="Lee S."/>
            <person name="Li W."/>
            <person name="Lindquist E."/>
            <person name="Lopez-Garcia S."/>
            <person name="Luque E.M."/>
            <person name="Marcos A.T."/>
            <person name="Martin J."/>
            <person name="Mccluskey K."/>
            <person name="Medina H.R."/>
            <person name="Miralles-Duran A."/>
            <person name="Miyazaki A."/>
            <person name="Munoz-Torres E."/>
            <person name="Oguiza J.A."/>
            <person name="Ohm R."/>
            <person name="Olmedo M."/>
            <person name="Orejas M."/>
            <person name="Ortiz-Castellanos L."/>
            <person name="Pisabarro A.G."/>
            <person name="Rodriguez-Romero J."/>
            <person name="Ruiz-Herrera J."/>
            <person name="Ruiz-Vazquez R."/>
            <person name="Sanz C."/>
            <person name="Schackwitz W."/>
            <person name="Schmutz J."/>
            <person name="Shahriari M."/>
            <person name="Shelest E."/>
            <person name="Silva-Franco F."/>
            <person name="Soanes D."/>
            <person name="Syed K."/>
            <person name="Tagua V.G."/>
            <person name="Talbot N.J."/>
            <person name="Thon M."/>
            <person name="De Vries R.P."/>
            <person name="Wiebenga A."/>
            <person name="Yadav J.S."/>
            <person name="Braun E.L."/>
            <person name="Baker S."/>
            <person name="Garre V."/>
            <person name="Horwitz B."/>
            <person name="Torres-Martinez S."/>
            <person name="Idnurm A."/>
            <person name="Herrera-Estrella A."/>
            <person name="Gabaldon T."/>
            <person name="Grigoriev I.V."/>
        </authorList>
    </citation>
    <scope>NUCLEOTIDE SEQUENCE [LARGE SCALE GENOMIC DNA]</scope>
    <source>
        <strain evidence="1 2">CBS 277.49</strain>
    </source>
</reference>
<dbReference type="EMBL" id="AMYB01000003">
    <property type="protein sequence ID" value="OAD04560.1"/>
    <property type="molecule type" value="Genomic_DNA"/>
</dbReference>
<accession>A0A162QP05</accession>
<keyword evidence="2" id="KW-1185">Reference proteome</keyword>
<organism evidence="1 2">
    <name type="scientific">Mucor lusitanicus CBS 277.49</name>
    <dbReference type="NCBI Taxonomy" id="747725"/>
    <lineage>
        <taxon>Eukaryota</taxon>
        <taxon>Fungi</taxon>
        <taxon>Fungi incertae sedis</taxon>
        <taxon>Mucoromycota</taxon>
        <taxon>Mucoromycotina</taxon>
        <taxon>Mucoromycetes</taxon>
        <taxon>Mucorales</taxon>
        <taxon>Mucorineae</taxon>
        <taxon>Mucoraceae</taxon>
        <taxon>Mucor</taxon>
    </lineage>
</organism>
<dbReference type="Proteomes" id="UP000077051">
    <property type="component" value="Unassembled WGS sequence"/>
</dbReference>
<dbReference type="OrthoDB" id="2240982at2759"/>
<gene>
    <name evidence="1" type="ORF">MUCCIDRAFT_108387</name>
</gene>
<proteinExistence type="predicted"/>
<comment type="caution">
    <text evidence="1">The sequence shown here is derived from an EMBL/GenBank/DDBJ whole genome shotgun (WGS) entry which is preliminary data.</text>
</comment>
<name>A0A162QP05_MUCCL</name>
<evidence type="ECO:0000313" key="2">
    <source>
        <dbReference type="Proteomes" id="UP000077051"/>
    </source>
</evidence>
<dbReference type="AlphaFoldDB" id="A0A162QP05"/>
<dbReference type="VEuPathDB" id="FungiDB:MUCCIDRAFT_108387"/>